<evidence type="ECO:0000313" key="8">
    <source>
        <dbReference type="Proteomes" id="UP000661918"/>
    </source>
</evidence>
<dbReference type="InterPro" id="IPR004837">
    <property type="entry name" value="NaCa_Exmemb"/>
</dbReference>
<feature type="transmembrane region" description="Helical" evidence="5">
    <location>
        <begin position="279"/>
        <end position="298"/>
    </location>
</feature>
<accession>A0ABQ2GZP6</accession>
<comment type="subcellular location">
    <subcellularLocation>
        <location evidence="1">Membrane</location>
        <topology evidence="1">Multi-pass membrane protein</topology>
    </subcellularLocation>
</comment>
<feature type="domain" description="Sodium/calcium exchanger membrane region" evidence="6">
    <location>
        <begin position="3"/>
        <end position="144"/>
    </location>
</feature>
<dbReference type="Pfam" id="PF01699">
    <property type="entry name" value="Na_Ca_ex"/>
    <property type="match status" value="2"/>
</dbReference>
<evidence type="ECO:0000256" key="4">
    <source>
        <dbReference type="ARBA" id="ARBA00023136"/>
    </source>
</evidence>
<evidence type="ECO:0000256" key="5">
    <source>
        <dbReference type="SAM" id="Phobius"/>
    </source>
</evidence>
<dbReference type="InterPro" id="IPR044880">
    <property type="entry name" value="NCX_ion-bd_dom_sf"/>
</dbReference>
<sequence>MIWLAFLLVAGITVAAGTVLARTGDMLAEKTGMGRTWTGLILVAATTSLPELFTGASAAVQDLPDLALGDVLGSSMFNLLILSMLDMLGGRVPLSARAHQGHALSIGLGMLLVGLVGLGLLAPLPSVGWVGVMTPVLIGLYLLAMRLIFLFERRRQVRQASEVAVKLRYAHIPLASAVRRYVVAATVVVAAAVTLPGIGAQIAQETGLGQALVGNLLIAITTSLPEVAVSLAAVRIGALDLAIGNILGSNLFNMLVLALDDVFFTGGPLLTSVSEGSHLISVLAVLIMNALLLTGLTYQALKKQLVLAWDTAGIAAVYVLAVVLIFALRGHP</sequence>
<reference evidence="8" key="1">
    <citation type="journal article" date="2019" name="Int. J. Syst. Evol. Microbiol.">
        <title>The Global Catalogue of Microorganisms (GCM) 10K type strain sequencing project: providing services to taxonomists for standard genome sequencing and annotation.</title>
        <authorList>
            <consortium name="The Broad Institute Genomics Platform"/>
            <consortium name="The Broad Institute Genome Sequencing Center for Infectious Disease"/>
            <person name="Wu L."/>
            <person name="Ma J."/>
        </authorList>
    </citation>
    <scope>NUCLEOTIDE SEQUENCE [LARGE SCALE GENOMIC DNA]</scope>
    <source>
        <strain evidence="8">JCM 15443</strain>
    </source>
</reference>
<dbReference type="PANTHER" id="PTHR10846:SF8">
    <property type="entry name" value="INNER MEMBRANE PROTEIN YRBG"/>
    <property type="match status" value="1"/>
</dbReference>
<gene>
    <name evidence="7" type="ORF">GCM10010841_29380</name>
</gene>
<dbReference type="Proteomes" id="UP000661918">
    <property type="component" value="Unassembled WGS sequence"/>
</dbReference>
<evidence type="ECO:0000256" key="3">
    <source>
        <dbReference type="ARBA" id="ARBA00022989"/>
    </source>
</evidence>
<dbReference type="InterPro" id="IPR004481">
    <property type="entry name" value="K/Na/Ca-exchanger"/>
</dbReference>
<comment type="caution">
    <text evidence="7">The sequence shown here is derived from an EMBL/GenBank/DDBJ whole genome shotgun (WGS) entry which is preliminary data.</text>
</comment>
<evidence type="ECO:0000259" key="6">
    <source>
        <dbReference type="Pfam" id="PF01699"/>
    </source>
</evidence>
<feature type="transmembrane region" description="Helical" evidence="5">
    <location>
        <begin position="212"/>
        <end position="234"/>
    </location>
</feature>
<feature type="transmembrane region" description="Helical" evidence="5">
    <location>
        <begin position="127"/>
        <end position="149"/>
    </location>
</feature>
<evidence type="ECO:0000313" key="7">
    <source>
        <dbReference type="EMBL" id="GGM19465.1"/>
    </source>
</evidence>
<dbReference type="EMBL" id="BMOM01000036">
    <property type="protein sequence ID" value="GGM19465.1"/>
    <property type="molecule type" value="Genomic_DNA"/>
</dbReference>
<name>A0ABQ2GZP6_9DEIO</name>
<evidence type="ECO:0000256" key="1">
    <source>
        <dbReference type="ARBA" id="ARBA00004141"/>
    </source>
</evidence>
<dbReference type="Gene3D" id="1.20.1420.30">
    <property type="entry name" value="NCX, central ion-binding region"/>
    <property type="match status" value="1"/>
</dbReference>
<keyword evidence="2 5" id="KW-0812">Transmembrane</keyword>
<feature type="domain" description="Sodium/calcium exchanger membrane region" evidence="6">
    <location>
        <begin position="183"/>
        <end position="326"/>
    </location>
</feature>
<protein>
    <submittedName>
        <fullName evidence="7">Calcium/sodium antiporter</fullName>
    </submittedName>
</protein>
<feature type="transmembrane region" description="Helical" evidence="5">
    <location>
        <begin position="181"/>
        <end position="200"/>
    </location>
</feature>
<feature type="transmembrane region" description="Helical" evidence="5">
    <location>
        <begin position="71"/>
        <end position="89"/>
    </location>
</feature>
<organism evidence="7 8">
    <name type="scientific">Deinococcus aerophilus</name>
    <dbReference type="NCBI Taxonomy" id="522488"/>
    <lineage>
        <taxon>Bacteria</taxon>
        <taxon>Thermotogati</taxon>
        <taxon>Deinococcota</taxon>
        <taxon>Deinococci</taxon>
        <taxon>Deinococcales</taxon>
        <taxon>Deinococcaceae</taxon>
        <taxon>Deinococcus</taxon>
    </lineage>
</organism>
<keyword evidence="8" id="KW-1185">Reference proteome</keyword>
<evidence type="ECO:0000256" key="2">
    <source>
        <dbReference type="ARBA" id="ARBA00022692"/>
    </source>
</evidence>
<keyword evidence="4 5" id="KW-0472">Membrane</keyword>
<dbReference type="PANTHER" id="PTHR10846">
    <property type="entry name" value="SODIUM/POTASSIUM/CALCIUM EXCHANGER"/>
    <property type="match status" value="1"/>
</dbReference>
<proteinExistence type="predicted"/>
<keyword evidence="3 5" id="KW-1133">Transmembrane helix</keyword>
<feature type="transmembrane region" description="Helical" evidence="5">
    <location>
        <begin position="305"/>
        <end position="328"/>
    </location>
</feature>
<dbReference type="RefSeq" id="WP_188905108.1">
    <property type="nucleotide sequence ID" value="NZ_BMOM01000036.1"/>
</dbReference>
<feature type="transmembrane region" description="Helical" evidence="5">
    <location>
        <begin position="101"/>
        <end position="121"/>
    </location>
</feature>
<feature type="transmembrane region" description="Helical" evidence="5">
    <location>
        <begin position="241"/>
        <end position="259"/>
    </location>
</feature>